<dbReference type="SUPFAM" id="SSF51338">
    <property type="entry name" value="Composite domain of metallo-dependent hydrolases"/>
    <property type="match status" value="1"/>
</dbReference>
<dbReference type="SUPFAM" id="SSF51556">
    <property type="entry name" value="Metallo-dependent hydrolases"/>
    <property type="match status" value="1"/>
</dbReference>
<dbReference type="InterPro" id="IPR011659">
    <property type="entry name" value="WD40"/>
</dbReference>
<comment type="similarity">
    <text evidence="1">Belongs to the TolB family.</text>
</comment>
<dbReference type="EMBL" id="JBHSDU010000014">
    <property type="protein sequence ID" value="MFC4312436.1"/>
    <property type="molecule type" value="Genomic_DNA"/>
</dbReference>
<comment type="caution">
    <text evidence="5">The sequence shown here is derived from an EMBL/GenBank/DDBJ whole genome shotgun (WGS) entry which is preliminary data.</text>
</comment>
<organism evidence="5 6">
    <name type="scientific">Steroidobacter flavus</name>
    <dbReference type="NCBI Taxonomy" id="1842136"/>
    <lineage>
        <taxon>Bacteria</taxon>
        <taxon>Pseudomonadati</taxon>
        <taxon>Pseudomonadota</taxon>
        <taxon>Gammaproteobacteria</taxon>
        <taxon>Steroidobacterales</taxon>
        <taxon>Steroidobacteraceae</taxon>
        <taxon>Steroidobacter</taxon>
    </lineage>
</organism>
<dbReference type="Pfam" id="PF26549">
    <property type="entry name" value="Tricorn_N"/>
    <property type="match status" value="1"/>
</dbReference>
<protein>
    <submittedName>
        <fullName evidence="5">Amidohydrolase family protein</fullName>
    </submittedName>
</protein>
<evidence type="ECO:0000256" key="3">
    <source>
        <dbReference type="SAM" id="SignalP"/>
    </source>
</evidence>
<dbReference type="InterPro" id="IPR011042">
    <property type="entry name" value="6-blade_b-propeller_TolB-like"/>
</dbReference>
<dbReference type="Pfam" id="PF01979">
    <property type="entry name" value="Amidohydro_1"/>
    <property type="match status" value="1"/>
</dbReference>
<reference evidence="6" key="1">
    <citation type="journal article" date="2019" name="Int. J. Syst. Evol. Microbiol.">
        <title>The Global Catalogue of Microorganisms (GCM) 10K type strain sequencing project: providing services to taxonomists for standard genome sequencing and annotation.</title>
        <authorList>
            <consortium name="The Broad Institute Genomics Platform"/>
            <consortium name="The Broad Institute Genome Sequencing Center for Infectious Disease"/>
            <person name="Wu L."/>
            <person name="Ma J."/>
        </authorList>
    </citation>
    <scope>NUCLEOTIDE SEQUENCE [LARGE SCALE GENOMIC DNA]</scope>
    <source>
        <strain evidence="6">CGMCC 1.10759</strain>
    </source>
</reference>
<dbReference type="Gene3D" id="2.30.40.10">
    <property type="entry name" value="Urease, subunit C, domain 1"/>
    <property type="match status" value="1"/>
</dbReference>
<dbReference type="InterPro" id="IPR032466">
    <property type="entry name" value="Metal_Hydrolase"/>
</dbReference>
<evidence type="ECO:0000256" key="1">
    <source>
        <dbReference type="ARBA" id="ARBA00009820"/>
    </source>
</evidence>
<accession>A0ABV8SXU1</accession>
<proteinExistence type="inferred from homology"/>
<dbReference type="SUPFAM" id="SSF69304">
    <property type="entry name" value="Tricorn protease N-terminal domain"/>
    <property type="match status" value="1"/>
</dbReference>
<dbReference type="SUPFAM" id="SSF82171">
    <property type="entry name" value="DPP6 N-terminal domain-like"/>
    <property type="match status" value="1"/>
</dbReference>
<dbReference type="Proteomes" id="UP001595904">
    <property type="component" value="Unassembled WGS sequence"/>
</dbReference>
<evidence type="ECO:0000256" key="2">
    <source>
        <dbReference type="SAM" id="MobiDB-lite"/>
    </source>
</evidence>
<name>A0ABV8SXU1_9GAMM</name>
<evidence type="ECO:0000313" key="6">
    <source>
        <dbReference type="Proteomes" id="UP001595904"/>
    </source>
</evidence>
<dbReference type="Gene3D" id="2.120.10.60">
    <property type="entry name" value="Tricorn protease N-terminal domain"/>
    <property type="match status" value="1"/>
</dbReference>
<evidence type="ECO:0000313" key="5">
    <source>
        <dbReference type="EMBL" id="MFC4312436.1"/>
    </source>
</evidence>
<dbReference type="Gene3D" id="3.30.110.90">
    <property type="entry name" value="Amidohydrolase"/>
    <property type="match status" value="1"/>
</dbReference>
<dbReference type="Gene3D" id="2.120.10.30">
    <property type="entry name" value="TolB, C-terminal domain"/>
    <property type="match status" value="3"/>
</dbReference>
<feature type="chain" id="PRO_5045652750" evidence="3">
    <location>
        <begin position="22"/>
        <end position="1041"/>
    </location>
</feature>
<sequence>MLSRMLWLAVAWNAAGAVAAAAEPTVPLRLTLDEATWMSLDISPDGSTLVFDVLGDLYTLPVAGGEAMRITQGAAFDMQPRFSPDGKRIVFISDRDGGSQVWTIQSDGSNPRAVTSDPHASFSSPEWMPDGTRIVASRHDDRQPNTALDLYLLSLDGAAGTKLVDKQKDALGAAVSPDGRWIYFNLTTGGEGGAGIERLNAATGETQPFVQGYGGAVRPALSPDGRWLAFGRRFDMEPRQRMVLRDLATGAERVLNVALDWDQQGNSLRDMDELPGYAFTPDSSAILYAARGKIRRHDIARDVSTVIPFIAHFEQQLERRLEVKSRIDDGPVQAKLLRWTHESPDRKTLFFSAAGKNYRYDIAKATARPIGDGPGLEYSPAISPDGRWLAYVGWSDREGAHIYKTSTVRGQPIRLTQVAGHYEHLAWSSDGRKLVFLQSSGGEARGEPNLEENLLKSVRWIETASAGPTHLVVEVQSRGDRRQEMRPSFDARGERIYFSETPAKRQPTTLYSIRLDGSDRRALMRFNFADDLMPSPDGKWIAFTEQFEVYLAPLSGPVGDTPVDVKLSGGAVPVVKLSEEGGYFVNWTHDGSAVTWGWGPEYFRRPFDGSLREAAKPSRTAIKLSEPRAGAKGEVLLRGARIISMSDAGVFERGDILIADNRIKAVAAMGEIAAPSAKVIDVSGKTIMPGLIDAHAHYRENRNAEIFVENDWGYVTQLAYGVTTVRDPSARSQSIFTQAEMIEMGRTLGPRVYSSGQPIYFADTAFSRSVQNLEDARMQVRRLKKLGATSIKQYTLPRRDQRQWLVQAAREEGLPIIPEGSQKIAFDLTLLMDGYTTLEHSIKTDTLYRDVRSLITATGTYYVPTLIVGPNGSAEDYFLQHSDVFRDPQLLRFTPYEEIAVNARRREMRPEEDFYFMQLGASAAQIAHEGGRVVLGAHGNRQGLGAHWELWAMAMGGLSPLETLRAGTIAAAQALGLEEDIGSLQAGKIADLIVLDENPLVDIRHSNSLRYVIKNGVIWNARTMDEIWPQQRPFAGYYWTH</sequence>
<dbReference type="InterPro" id="IPR011059">
    <property type="entry name" value="Metal-dep_hydrolase_composite"/>
</dbReference>
<dbReference type="PANTHER" id="PTHR36842">
    <property type="entry name" value="PROTEIN TOLB HOMOLOG"/>
    <property type="match status" value="1"/>
</dbReference>
<dbReference type="InterPro" id="IPR006680">
    <property type="entry name" value="Amidohydro-rel"/>
</dbReference>
<dbReference type="Gene3D" id="1.20.58.520">
    <property type="entry name" value="Amidohydrolase"/>
    <property type="match status" value="1"/>
</dbReference>
<keyword evidence="6" id="KW-1185">Reference proteome</keyword>
<dbReference type="RefSeq" id="WP_380601821.1">
    <property type="nucleotide sequence ID" value="NZ_JBHSDU010000014.1"/>
</dbReference>
<feature type="signal peptide" evidence="3">
    <location>
        <begin position="1"/>
        <end position="21"/>
    </location>
</feature>
<keyword evidence="3" id="KW-0732">Signal</keyword>
<dbReference type="PANTHER" id="PTHR36842:SF1">
    <property type="entry name" value="PROTEIN TOLB"/>
    <property type="match status" value="1"/>
</dbReference>
<feature type="domain" description="Amidohydrolase-related" evidence="4">
    <location>
        <begin position="686"/>
        <end position="1017"/>
    </location>
</feature>
<dbReference type="Pfam" id="PF07676">
    <property type="entry name" value="PD40"/>
    <property type="match status" value="3"/>
</dbReference>
<gene>
    <name evidence="5" type="ORF">ACFPN2_25360</name>
</gene>
<evidence type="ECO:0000259" key="4">
    <source>
        <dbReference type="Pfam" id="PF01979"/>
    </source>
</evidence>
<dbReference type="Gene3D" id="3.40.50.10910">
    <property type="entry name" value="Amidohydrolase"/>
    <property type="match status" value="1"/>
</dbReference>
<feature type="region of interest" description="Disordered" evidence="2">
    <location>
        <begin position="106"/>
        <end position="125"/>
    </location>
</feature>